<name>A0A8D8Y586_9HEMI</name>
<keyword evidence="2" id="KW-0378">Hydrolase</keyword>
<dbReference type="SUPFAM" id="SSF56219">
    <property type="entry name" value="DNase I-like"/>
    <property type="match status" value="1"/>
</dbReference>
<feature type="domain" description="Endonuclease/exonuclease/phosphatase" evidence="5">
    <location>
        <begin position="96"/>
        <end position="196"/>
    </location>
</feature>
<proteinExistence type="inferred from homology"/>
<dbReference type="InterPro" id="IPR005135">
    <property type="entry name" value="Endo/exonuclease/phosphatase"/>
</dbReference>
<keyword evidence="4" id="KW-0812">Transmembrane</keyword>
<evidence type="ECO:0000256" key="1">
    <source>
        <dbReference type="ARBA" id="ARBA00010774"/>
    </source>
</evidence>
<feature type="transmembrane region" description="Helical" evidence="4">
    <location>
        <begin position="6"/>
        <end position="23"/>
    </location>
</feature>
<dbReference type="PANTHER" id="PTHR12121">
    <property type="entry name" value="CARBON CATABOLITE REPRESSOR PROTEIN 4"/>
    <property type="match status" value="1"/>
</dbReference>
<dbReference type="InterPro" id="IPR036691">
    <property type="entry name" value="Endo/exonu/phosph_ase_sf"/>
</dbReference>
<protein>
    <recommendedName>
        <fullName evidence="3">Nocturnin</fullName>
    </recommendedName>
</protein>
<accession>A0A8D8Y586</accession>
<evidence type="ECO:0000256" key="3">
    <source>
        <dbReference type="ARBA" id="ARBA00023807"/>
    </source>
</evidence>
<comment type="similarity">
    <text evidence="1">Belongs to the CCR4/nocturin family.</text>
</comment>
<sequence>MFEYLIFSVHYYVLFIVFFLHKLRMGSFSSAPKIPNKDVQDEDIDLPDNISKQELLSFCDRELDSEDKLVERRFSTVNKNQDSVDEEPNDYKIRILQWNVLSQALGQNNDNFVCCPDEALDWRRRRYQMLQEIIAHNPDVICLQEVDHFEFLKKTLLTQGYSGTFFPKPDSPCVYIQGNNGPDGCAIFYKTDKYDIIGLETKILEVWRVTSNQVIKIPYIPLFYTLLDLPR</sequence>
<dbReference type="InterPro" id="IPR050410">
    <property type="entry name" value="CCR4/nocturin_mRNA_transcr"/>
</dbReference>
<evidence type="ECO:0000313" key="6">
    <source>
        <dbReference type="EMBL" id="CAG6718954.1"/>
    </source>
</evidence>
<dbReference type="EMBL" id="HBUF01358088">
    <property type="protein sequence ID" value="CAG6718952.1"/>
    <property type="molecule type" value="Transcribed_RNA"/>
</dbReference>
<evidence type="ECO:0000256" key="2">
    <source>
        <dbReference type="ARBA" id="ARBA00022801"/>
    </source>
</evidence>
<organism evidence="6">
    <name type="scientific">Cacopsylla melanoneura</name>
    <dbReference type="NCBI Taxonomy" id="428564"/>
    <lineage>
        <taxon>Eukaryota</taxon>
        <taxon>Metazoa</taxon>
        <taxon>Ecdysozoa</taxon>
        <taxon>Arthropoda</taxon>
        <taxon>Hexapoda</taxon>
        <taxon>Insecta</taxon>
        <taxon>Pterygota</taxon>
        <taxon>Neoptera</taxon>
        <taxon>Paraneoptera</taxon>
        <taxon>Hemiptera</taxon>
        <taxon>Sternorrhyncha</taxon>
        <taxon>Psylloidea</taxon>
        <taxon>Psyllidae</taxon>
        <taxon>Psyllinae</taxon>
        <taxon>Cacopsylla</taxon>
    </lineage>
</organism>
<dbReference type="GO" id="GO:0006139">
    <property type="term" value="P:nucleobase-containing compound metabolic process"/>
    <property type="evidence" value="ECO:0007669"/>
    <property type="project" value="UniProtKB-ARBA"/>
</dbReference>
<evidence type="ECO:0000256" key="4">
    <source>
        <dbReference type="SAM" id="Phobius"/>
    </source>
</evidence>
<dbReference type="Pfam" id="PF03372">
    <property type="entry name" value="Exo_endo_phos"/>
    <property type="match status" value="1"/>
</dbReference>
<dbReference type="Gene3D" id="3.60.10.10">
    <property type="entry name" value="Endonuclease/exonuclease/phosphatase"/>
    <property type="match status" value="1"/>
</dbReference>
<keyword evidence="4" id="KW-1133">Transmembrane helix</keyword>
<dbReference type="AlphaFoldDB" id="A0A8D8Y586"/>
<reference evidence="6" key="1">
    <citation type="submission" date="2021-05" db="EMBL/GenBank/DDBJ databases">
        <authorList>
            <person name="Alioto T."/>
            <person name="Alioto T."/>
            <person name="Gomez Garrido J."/>
        </authorList>
    </citation>
    <scope>NUCLEOTIDE SEQUENCE</scope>
</reference>
<keyword evidence="4" id="KW-0472">Membrane</keyword>
<dbReference type="PANTHER" id="PTHR12121:SF45">
    <property type="entry name" value="NOCTURNIN"/>
    <property type="match status" value="1"/>
</dbReference>
<evidence type="ECO:0000259" key="5">
    <source>
        <dbReference type="Pfam" id="PF03372"/>
    </source>
</evidence>
<dbReference type="GO" id="GO:0000175">
    <property type="term" value="F:3'-5'-RNA exonuclease activity"/>
    <property type="evidence" value="ECO:0007669"/>
    <property type="project" value="TreeGrafter"/>
</dbReference>
<dbReference type="EMBL" id="HBUF01358089">
    <property type="protein sequence ID" value="CAG6718954.1"/>
    <property type="molecule type" value="Transcribed_RNA"/>
</dbReference>